<evidence type="ECO:0000313" key="3">
    <source>
        <dbReference type="Proteomes" id="UP000243459"/>
    </source>
</evidence>
<organism evidence="2 3">
    <name type="scientific">Asparagus officinalis</name>
    <name type="common">Garden asparagus</name>
    <dbReference type="NCBI Taxonomy" id="4686"/>
    <lineage>
        <taxon>Eukaryota</taxon>
        <taxon>Viridiplantae</taxon>
        <taxon>Streptophyta</taxon>
        <taxon>Embryophyta</taxon>
        <taxon>Tracheophyta</taxon>
        <taxon>Spermatophyta</taxon>
        <taxon>Magnoliopsida</taxon>
        <taxon>Liliopsida</taxon>
        <taxon>Asparagales</taxon>
        <taxon>Asparagaceae</taxon>
        <taxon>Asparagoideae</taxon>
        <taxon>Asparagus</taxon>
    </lineage>
</organism>
<name>A0A5P1FVG2_ASPOF</name>
<gene>
    <name evidence="2" type="ORF">A4U43_C01F21190</name>
</gene>
<dbReference type="EMBL" id="CM007381">
    <property type="protein sequence ID" value="ONK80740.1"/>
    <property type="molecule type" value="Genomic_DNA"/>
</dbReference>
<sequence>MRRRRIAWWGSRCGGDGVGNGDPIDEGSGHDGELSTKVDGSGVKGIANVVEGMDGATCRGSYRELREDSQVSLLCNKRGDDSGATGVSEVVAEVVDETEVETRAIDDVIDDIGLGDRPDSN</sequence>
<evidence type="ECO:0000313" key="2">
    <source>
        <dbReference type="EMBL" id="ONK80740.1"/>
    </source>
</evidence>
<evidence type="ECO:0000256" key="1">
    <source>
        <dbReference type="SAM" id="MobiDB-lite"/>
    </source>
</evidence>
<dbReference type="AlphaFoldDB" id="A0A5P1FVG2"/>
<feature type="region of interest" description="Disordered" evidence="1">
    <location>
        <begin position="14"/>
        <end position="39"/>
    </location>
</feature>
<reference evidence="3" key="1">
    <citation type="journal article" date="2017" name="Nat. Commun.">
        <title>The asparagus genome sheds light on the origin and evolution of a young Y chromosome.</title>
        <authorList>
            <person name="Harkess A."/>
            <person name="Zhou J."/>
            <person name="Xu C."/>
            <person name="Bowers J.E."/>
            <person name="Van der Hulst R."/>
            <person name="Ayyampalayam S."/>
            <person name="Mercati F."/>
            <person name="Riccardi P."/>
            <person name="McKain M.R."/>
            <person name="Kakrana A."/>
            <person name="Tang H."/>
            <person name="Ray J."/>
            <person name="Groenendijk J."/>
            <person name="Arikit S."/>
            <person name="Mathioni S.M."/>
            <person name="Nakano M."/>
            <person name="Shan H."/>
            <person name="Telgmann-Rauber A."/>
            <person name="Kanno A."/>
            <person name="Yue Z."/>
            <person name="Chen H."/>
            <person name="Li W."/>
            <person name="Chen Y."/>
            <person name="Xu X."/>
            <person name="Zhang Y."/>
            <person name="Luo S."/>
            <person name="Chen H."/>
            <person name="Gao J."/>
            <person name="Mao Z."/>
            <person name="Pires J.C."/>
            <person name="Luo M."/>
            <person name="Kudrna D."/>
            <person name="Wing R.A."/>
            <person name="Meyers B.C."/>
            <person name="Yi K."/>
            <person name="Kong H."/>
            <person name="Lavrijsen P."/>
            <person name="Sunseri F."/>
            <person name="Falavigna A."/>
            <person name="Ye Y."/>
            <person name="Leebens-Mack J.H."/>
            <person name="Chen G."/>
        </authorList>
    </citation>
    <scope>NUCLEOTIDE SEQUENCE [LARGE SCALE GENOMIC DNA]</scope>
    <source>
        <strain evidence="3">cv. DH0086</strain>
    </source>
</reference>
<proteinExistence type="predicted"/>
<feature type="compositionally biased region" description="Basic and acidic residues" evidence="1">
    <location>
        <begin position="27"/>
        <end position="36"/>
    </location>
</feature>
<dbReference type="Proteomes" id="UP000243459">
    <property type="component" value="Chromosome 1"/>
</dbReference>
<keyword evidence="3" id="KW-1185">Reference proteome</keyword>
<protein>
    <submittedName>
        <fullName evidence="2">Uncharacterized protein</fullName>
    </submittedName>
</protein>
<dbReference type="Gramene" id="ONK80740">
    <property type="protein sequence ID" value="ONK80740"/>
    <property type="gene ID" value="A4U43_C01F21190"/>
</dbReference>
<accession>A0A5P1FVG2</accession>